<name>A0A1V4HFB7_9BACL</name>
<dbReference type="EMBL" id="MBTG01000023">
    <property type="protein sequence ID" value="OPH53445.1"/>
    <property type="molecule type" value="Genomic_DNA"/>
</dbReference>
<sequence>MRIAKWLFFSLTIFVVMTVFPWNAQANGDSNADLSSIYQEAGALSPNFSPSVTEYTVRMSSSVSGYYTAAIPSNPSATMEYSMNSESNWVTIPYNVSTGFLQTNRGNNTFQIKVTATDLTTTKTYKIHVYYPQVNDASLADLYVNGTTISPAFQADKYTYSASVPYTTSSISLTGVLNDPAATFKINGNAASTGMPSGQIPLNLGANVITVQTKSSNLAVEMTYTITVNRQLNTEAGLKSLEISPGSLEPFFSSDKLNYTMADVDNATSALRVTPMLLDTAAGASVRINVNNGEYMPPLSSGEGTDIPLQVGVNVIKVEVTAEEASIKKTYTITVNRQANKEAGLKSLEVSPGSLEQHFSSDNLNYTMADVGNATSSLRVTPTLLDTAAGASVRINVNNGEYMSSLSSGEGTDIPLQVGVNLIKVEVTAEEASIKKTYTITVNRQANKEAGLQSLAVSPGSLEQHFSSDNLNYTMADLGNATSSLRVTPMLLDTAAGASVRINVNNGEYMPLSSGEGTDIPLQVGVNLIKVEVKAEEASIKKTYTIIVVRKPNSDPTTLELLQIKMIGAQATLNFSEPLLQSVTDVTYYTVYNTTTQTPLTVTGIVYSAGSSQVILSFSQLPRPTDKLEFKIQAGAVTSIGGKSNVAATQTIDYGTPLEQMEYRLHLLDTDGNGIHINEIVAYMNAPYGNSDLNGDGQFNQDDVQILLNQIAPMFIHGQ</sequence>
<proteinExistence type="predicted"/>
<dbReference type="Proteomes" id="UP000190626">
    <property type="component" value="Unassembled WGS sequence"/>
</dbReference>
<keyword evidence="1" id="KW-0732">Signal</keyword>
<dbReference type="RefSeq" id="WP_079415567.1">
    <property type="nucleotide sequence ID" value="NZ_MBTG01000023.1"/>
</dbReference>
<dbReference type="STRING" id="1469647.BC351_06165"/>
<evidence type="ECO:0000313" key="4">
    <source>
        <dbReference type="Proteomes" id="UP000190626"/>
    </source>
</evidence>
<gene>
    <name evidence="3" type="ORF">BC351_06165</name>
</gene>
<dbReference type="OrthoDB" id="663332at2"/>
<feature type="chain" id="PRO_5039441038" description="Cadherin-like beta-sandwich-like domain-containing protein" evidence="1">
    <location>
        <begin position="25"/>
        <end position="719"/>
    </location>
</feature>
<feature type="domain" description="Cadherin-like beta-sandwich-like" evidence="2">
    <location>
        <begin position="45"/>
        <end position="130"/>
    </location>
</feature>
<evidence type="ECO:0000259" key="2">
    <source>
        <dbReference type="Pfam" id="PF12733"/>
    </source>
</evidence>
<comment type="caution">
    <text evidence="3">The sequence shown here is derived from an EMBL/GenBank/DDBJ whole genome shotgun (WGS) entry which is preliminary data.</text>
</comment>
<feature type="domain" description="Cadherin-like beta-sandwich-like" evidence="2">
    <location>
        <begin position="148"/>
        <end position="231"/>
    </location>
</feature>
<feature type="signal peptide" evidence="1">
    <location>
        <begin position="1"/>
        <end position="24"/>
    </location>
</feature>
<organism evidence="3 4">
    <name type="scientific">Paenibacillus ferrarius</name>
    <dbReference type="NCBI Taxonomy" id="1469647"/>
    <lineage>
        <taxon>Bacteria</taxon>
        <taxon>Bacillati</taxon>
        <taxon>Bacillota</taxon>
        <taxon>Bacilli</taxon>
        <taxon>Bacillales</taxon>
        <taxon>Paenibacillaceae</taxon>
        <taxon>Paenibacillus</taxon>
    </lineage>
</organism>
<feature type="domain" description="Cadherin-like beta-sandwich-like" evidence="2">
    <location>
        <begin position="345"/>
        <end position="445"/>
    </location>
</feature>
<protein>
    <recommendedName>
        <fullName evidence="2">Cadherin-like beta-sandwich-like domain-containing protein</fullName>
    </recommendedName>
</protein>
<dbReference type="Pfam" id="PF12733">
    <property type="entry name" value="Cadherin-like"/>
    <property type="match status" value="5"/>
</dbReference>
<accession>A0A1V4HFB7</accession>
<feature type="domain" description="Cadherin-like beta-sandwich-like" evidence="2">
    <location>
        <begin position="238"/>
        <end position="338"/>
    </location>
</feature>
<evidence type="ECO:0000256" key="1">
    <source>
        <dbReference type="SAM" id="SignalP"/>
    </source>
</evidence>
<evidence type="ECO:0000313" key="3">
    <source>
        <dbReference type="EMBL" id="OPH53445.1"/>
    </source>
</evidence>
<dbReference type="AlphaFoldDB" id="A0A1V4HFB7"/>
<reference evidence="4" key="1">
    <citation type="submission" date="2016-07" db="EMBL/GenBank/DDBJ databases">
        <authorList>
            <person name="Florea S."/>
            <person name="Webb J.S."/>
            <person name="Jaromczyk J."/>
            <person name="Schardl C.L."/>
        </authorList>
    </citation>
    <scope>NUCLEOTIDE SEQUENCE [LARGE SCALE GENOMIC DNA]</scope>
    <source>
        <strain evidence="4">CY1</strain>
    </source>
</reference>
<dbReference type="InterPro" id="IPR025883">
    <property type="entry name" value="Cadherin-like_domain"/>
</dbReference>
<feature type="domain" description="Cadherin-like beta-sandwich-like" evidence="2">
    <location>
        <begin position="453"/>
        <end position="550"/>
    </location>
</feature>
<keyword evidence="4" id="KW-1185">Reference proteome</keyword>